<evidence type="ECO:0000259" key="9">
    <source>
        <dbReference type="Pfam" id="PF02397"/>
    </source>
</evidence>
<feature type="transmembrane region" description="Helical" evidence="8">
    <location>
        <begin position="67"/>
        <end position="85"/>
    </location>
</feature>
<keyword evidence="4 8" id="KW-0812">Transmembrane</keyword>
<feature type="transmembrane region" description="Helical" evidence="8">
    <location>
        <begin position="97"/>
        <end position="115"/>
    </location>
</feature>
<evidence type="ECO:0000256" key="4">
    <source>
        <dbReference type="ARBA" id="ARBA00022692"/>
    </source>
</evidence>
<dbReference type="InterPro" id="IPR017475">
    <property type="entry name" value="EPS_sugar_tfrase"/>
</dbReference>
<keyword evidence="5 8" id="KW-1133">Transmembrane helix</keyword>
<dbReference type="RefSeq" id="WP_234974149.1">
    <property type="nucleotide sequence ID" value="NZ_FTNT01000001.1"/>
</dbReference>
<dbReference type="NCBIfam" id="TIGR03025">
    <property type="entry name" value="EPS_sugtrans"/>
    <property type="match status" value="1"/>
</dbReference>
<dbReference type="Gene3D" id="3.40.50.720">
    <property type="entry name" value="NAD(P)-binding Rossmann-like Domain"/>
    <property type="match status" value="1"/>
</dbReference>
<name>A0A1N7CIW4_9NOCA</name>
<dbReference type="STRING" id="1344003.SAMN05445060_0166"/>
<dbReference type="AlphaFoldDB" id="A0A1N7CIW4"/>
<dbReference type="PANTHER" id="PTHR30576:SF0">
    <property type="entry name" value="UNDECAPRENYL-PHOSPHATE N-ACETYLGALACTOSAMINYL 1-PHOSPHATE TRANSFERASE-RELATED"/>
    <property type="match status" value="1"/>
</dbReference>
<evidence type="ECO:0000256" key="2">
    <source>
        <dbReference type="ARBA" id="ARBA00006464"/>
    </source>
</evidence>
<evidence type="ECO:0000256" key="6">
    <source>
        <dbReference type="ARBA" id="ARBA00023136"/>
    </source>
</evidence>
<sequence length="477" mass="54164">MGIRQSRTSLISRRDVRGQTKSPESVVAAASVTGGPAKTRHRTDGWLMALDFVAVTLVLVVGTTQWLPPLEAAVFVVVLQISGIYRRKLTLSSLNDLPRLIGSVIIATWIVVLIFDQSTPMLRAFLEALATSVLLFVIRALYYALQRRRRRLNVRARSRTAIVGGGKVAAKLLESIAEYPELGLEPVVVYEHEPLDVMTDYNIPIERRNRPLRETVIEHEVQTLLVAFSYTRDSDFVSPLRECDELDCEIFLVPRLFEFVHLSGEMDRVHTVPLIRVRRDALRTWQWRLKRIFDLTMALTAMIVFSPLLVGTALAVKLSDRSAPIIFKQIRIGRKDQPFELYKFRSMKPVPATTSDVDWNPNRDDRLGPVGRFIRKVSLDELPQLWNVVRGDMSIVGPRPERPHFVEQFGQSVRSYSDRHRVGVGLTGWAAIHGLRGDTSIDDRAMYDNFYIENWSVWLDIKIIILTVGALLRGTGS</sequence>
<dbReference type="Pfam" id="PF13727">
    <property type="entry name" value="CoA_binding_3"/>
    <property type="match status" value="1"/>
</dbReference>
<dbReference type="EMBL" id="FTNT01000001">
    <property type="protein sequence ID" value="SIR63463.1"/>
    <property type="molecule type" value="Genomic_DNA"/>
</dbReference>
<evidence type="ECO:0000256" key="7">
    <source>
        <dbReference type="SAM" id="MobiDB-lite"/>
    </source>
</evidence>
<gene>
    <name evidence="10" type="ORF">SAMN05445060_0166</name>
</gene>
<feature type="transmembrane region" description="Helical" evidence="8">
    <location>
        <begin position="45"/>
        <end position="61"/>
    </location>
</feature>
<feature type="region of interest" description="Disordered" evidence="7">
    <location>
        <begin position="1"/>
        <end position="23"/>
    </location>
</feature>
<comment type="similarity">
    <text evidence="2">Belongs to the bacterial sugar transferase family.</text>
</comment>
<dbReference type="GO" id="GO:0016780">
    <property type="term" value="F:phosphotransferase activity, for other substituted phosphate groups"/>
    <property type="evidence" value="ECO:0007669"/>
    <property type="project" value="TreeGrafter"/>
</dbReference>
<dbReference type="GO" id="GO:0016020">
    <property type="term" value="C:membrane"/>
    <property type="evidence" value="ECO:0007669"/>
    <property type="project" value="UniProtKB-SubCell"/>
</dbReference>
<protein>
    <submittedName>
        <fullName evidence="10">Exopolysaccharide biosynthesis polyprenyl glycosylphosphotransferase</fullName>
    </submittedName>
</protein>
<keyword evidence="11" id="KW-1185">Reference proteome</keyword>
<evidence type="ECO:0000256" key="5">
    <source>
        <dbReference type="ARBA" id="ARBA00022989"/>
    </source>
</evidence>
<dbReference type="InterPro" id="IPR003362">
    <property type="entry name" value="Bact_transf"/>
</dbReference>
<evidence type="ECO:0000313" key="11">
    <source>
        <dbReference type="Proteomes" id="UP000186218"/>
    </source>
</evidence>
<feature type="domain" description="Bacterial sugar transferase" evidence="9">
    <location>
        <begin position="290"/>
        <end position="472"/>
    </location>
</feature>
<feature type="compositionally biased region" description="Polar residues" evidence="7">
    <location>
        <begin position="1"/>
        <end position="11"/>
    </location>
</feature>
<evidence type="ECO:0000256" key="1">
    <source>
        <dbReference type="ARBA" id="ARBA00004141"/>
    </source>
</evidence>
<organism evidence="10 11">
    <name type="scientific">Williamsia sterculiae</name>
    <dbReference type="NCBI Taxonomy" id="1344003"/>
    <lineage>
        <taxon>Bacteria</taxon>
        <taxon>Bacillati</taxon>
        <taxon>Actinomycetota</taxon>
        <taxon>Actinomycetes</taxon>
        <taxon>Mycobacteriales</taxon>
        <taxon>Nocardiaceae</taxon>
        <taxon>Williamsia</taxon>
    </lineage>
</organism>
<dbReference type="Pfam" id="PF02397">
    <property type="entry name" value="Bac_transf"/>
    <property type="match status" value="1"/>
</dbReference>
<feature type="transmembrane region" description="Helical" evidence="8">
    <location>
        <begin position="292"/>
        <end position="316"/>
    </location>
</feature>
<dbReference type="Proteomes" id="UP000186218">
    <property type="component" value="Unassembled WGS sequence"/>
</dbReference>
<comment type="subcellular location">
    <subcellularLocation>
        <location evidence="1">Membrane</location>
        <topology evidence="1">Multi-pass membrane protein</topology>
    </subcellularLocation>
</comment>
<keyword evidence="6 8" id="KW-0472">Membrane</keyword>
<keyword evidence="3 10" id="KW-0808">Transferase</keyword>
<reference evidence="10 11" key="1">
    <citation type="submission" date="2017-01" db="EMBL/GenBank/DDBJ databases">
        <authorList>
            <person name="Mah S.A."/>
            <person name="Swanson W.J."/>
            <person name="Moy G.W."/>
            <person name="Vacquier V.D."/>
        </authorList>
    </citation>
    <scope>NUCLEOTIDE SEQUENCE [LARGE SCALE GENOMIC DNA]</scope>
    <source>
        <strain evidence="10 11">CPCC 203464</strain>
    </source>
</reference>
<evidence type="ECO:0000256" key="3">
    <source>
        <dbReference type="ARBA" id="ARBA00022679"/>
    </source>
</evidence>
<feature type="transmembrane region" description="Helical" evidence="8">
    <location>
        <begin position="121"/>
        <end position="145"/>
    </location>
</feature>
<dbReference type="PANTHER" id="PTHR30576">
    <property type="entry name" value="COLANIC BIOSYNTHESIS UDP-GLUCOSE LIPID CARRIER TRANSFERASE"/>
    <property type="match status" value="1"/>
</dbReference>
<evidence type="ECO:0000256" key="8">
    <source>
        <dbReference type="SAM" id="Phobius"/>
    </source>
</evidence>
<accession>A0A1N7CIW4</accession>
<proteinExistence type="inferred from homology"/>
<evidence type="ECO:0000313" key="10">
    <source>
        <dbReference type="EMBL" id="SIR63463.1"/>
    </source>
</evidence>